<dbReference type="KEGG" id="goe:114828399"/>
<dbReference type="Gene3D" id="2.60.40.150">
    <property type="entry name" value="C2 domain"/>
    <property type="match status" value="1"/>
</dbReference>
<name>A0AAJ7SGB0_9ACAR</name>
<protein>
    <submittedName>
        <fullName evidence="3">Uncharacterized protein LOC114828399</fullName>
    </submittedName>
</protein>
<reference evidence="3" key="1">
    <citation type="submission" date="2025-08" db="UniProtKB">
        <authorList>
            <consortium name="RefSeq"/>
        </authorList>
    </citation>
    <scope>IDENTIFICATION</scope>
</reference>
<dbReference type="GeneID" id="114828399"/>
<evidence type="ECO:0000256" key="1">
    <source>
        <dbReference type="SAM" id="MobiDB-lite"/>
    </source>
</evidence>
<keyword evidence="2" id="KW-1185">Reference proteome</keyword>
<dbReference type="Proteomes" id="UP000694867">
    <property type="component" value="Unplaced"/>
</dbReference>
<sequence length="170" mass="18919">MVYPNVSRDQLSNHWLLISVWNLSAVDHAEELYPQEFDEFLGEAAVDLSRDADEQERWYVLIPKASRPKRQLTIMDQQGCSTSSLNTSQTHIAQQRYQEGPSNQSGKKWHVYPKSAVRRKSISVDMGSKGRKLSLLPSSYVAVNPLLPRGPVGIGGAAFGRYASVSCPVS</sequence>
<dbReference type="InterPro" id="IPR035892">
    <property type="entry name" value="C2_domain_sf"/>
</dbReference>
<evidence type="ECO:0000313" key="2">
    <source>
        <dbReference type="Proteomes" id="UP000694867"/>
    </source>
</evidence>
<proteinExistence type="predicted"/>
<gene>
    <name evidence="3" type="primary">LOC114828399</name>
</gene>
<evidence type="ECO:0000313" key="3">
    <source>
        <dbReference type="RefSeq" id="XP_028968211.1"/>
    </source>
</evidence>
<accession>A0AAJ7SGB0</accession>
<organism evidence="2 3">
    <name type="scientific">Galendromus occidentalis</name>
    <name type="common">western predatory mite</name>
    <dbReference type="NCBI Taxonomy" id="34638"/>
    <lineage>
        <taxon>Eukaryota</taxon>
        <taxon>Metazoa</taxon>
        <taxon>Ecdysozoa</taxon>
        <taxon>Arthropoda</taxon>
        <taxon>Chelicerata</taxon>
        <taxon>Arachnida</taxon>
        <taxon>Acari</taxon>
        <taxon>Parasitiformes</taxon>
        <taxon>Mesostigmata</taxon>
        <taxon>Gamasina</taxon>
        <taxon>Phytoseioidea</taxon>
        <taxon>Phytoseiidae</taxon>
        <taxon>Typhlodrominae</taxon>
        <taxon>Galendromus</taxon>
    </lineage>
</organism>
<dbReference type="RefSeq" id="XP_028968211.1">
    <property type="nucleotide sequence ID" value="XM_029112378.1"/>
</dbReference>
<dbReference type="AlphaFoldDB" id="A0AAJ7SGB0"/>
<feature type="region of interest" description="Disordered" evidence="1">
    <location>
        <begin position="80"/>
        <end position="108"/>
    </location>
</feature>
<feature type="compositionally biased region" description="Polar residues" evidence="1">
    <location>
        <begin position="80"/>
        <end position="106"/>
    </location>
</feature>